<evidence type="ECO:0000256" key="4">
    <source>
        <dbReference type="ARBA" id="ARBA00022989"/>
    </source>
</evidence>
<keyword evidence="3 7" id="KW-0812">Transmembrane</keyword>
<dbReference type="Gene3D" id="1.20.5.510">
    <property type="entry name" value="Single helix bin"/>
    <property type="match status" value="1"/>
</dbReference>
<proteinExistence type="inferred from homology"/>
<gene>
    <name evidence="8" type="ORF">KME25_14750</name>
</gene>
<evidence type="ECO:0000256" key="3">
    <source>
        <dbReference type="ARBA" id="ARBA00022692"/>
    </source>
</evidence>
<keyword evidence="6 7" id="KW-0472">Membrane</keyword>
<dbReference type="InterPro" id="IPR002615">
    <property type="entry name" value="PSI_PsaJ"/>
</dbReference>
<sequence length="44" mass="4774">MAAKQNDFLTWLSLAPVQLILLLSGHAVLLIAINILYPDLLSLG</sequence>
<organism evidence="8 9">
    <name type="scientific">Symplocastrum torsivum CPER-KK1</name>
    <dbReference type="NCBI Taxonomy" id="450513"/>
    <lineage>
        <taxon>Bacteria</taxon>
        <taxon>Bacillati</taxon>
        <taxon>Cyanobacteriota</taxon>
        <taxon>Cyanophyceae</taxon>
        <taxon>Oscillatoriophycideae</taxon>
        <taxon>Oscillatoriales</taxon>
        <taxon>Microcoleaceae</taxon>
        <taxon>Symplocastrum</taxon>
    </lineage>
</organism>
<comment type="subcellular location">
    <subcellularLocation>
        <location evidence="1">Cellular thylakoid membrane</location>
        <topology evidence="1">Single-pass membrane protein</topology>
    </subcellularLocation>
</comment>
<keyword evidence="4 7" id="KW-1133">Transmembrane helix</keyword>
<dbReference type="Proteomes" id="UP000753908">
    <property type="component" value="Unassembled WGS sequence"/>
</dbReference>
<dbReference type="InterPro" id="IPR036062">
    <property type="entry name" value="PSI_PsaJ_sf"/>
</dbReference>
<reference evidence="8" key="2">
    <citation type="journal article" date="2022" name="Microbiol. Resour. Announc.">
        <title>Metagenome Sequencing to Explore Phylogenomics of Terrestrial Cyanobacteria.</title>
        <authorList>
            <person name="Ward R.D."/>
            <person name="Stajich J.E."/>
            <person name="Johansen J.R."/>
            <person name="Huntemann M."/>
            <person name="Clum A."/>
            <person name="Foster B."/>
            <person name="Foster B."/>
            <person name="Roux S."/>
            <person name="Palaniappan K."/>
            <person name="Varghese N."/>
            <person name="Mukherjee S."/>
            <person name="Reddy T.B.K."/>
            <person name="Daum C."/>
            <person name="Copeland A."/>
            <person name="Chen I.A."/>
            <person name="Ivanova N.N."/>
            <person name="Kyrpides N.C."/>
            <person name="Shapiro N."/>
            <person name="Eloe-Fadrosh E.A."/>
            <person name="Pietrasiak N."/>
        </authorList>
    </citation>
    <scope>NUCLEOTIDE SEQUENCE</scope>
    <source>
        <strain evidence="8">CPER-KK1</strain>
    </source>
</reference>
<reference evidence="8" key="1">
    <citation type="submission" date="2021-05" db="EMBL/GenBank/DDBJ databases">
        <authorList>
            <person name="Pietrasiak N."/>
            <person name="Ward R."/>
            <person name="Stajich J.E."/>
            <person name="Kurbessoian T."/>
        </authorList>
    </citation>
    <scope>NUCLEOTIDE SEQUENCE</scope>
    <source>
        <strain evidence="8">CPER-KK1</strain>
    </source>
</reference>
<evidence type="ECO:0000256" key="7">
    <source>
        <dbReference type="SAM" id="Phobius"/>
    </source>
</evidence>
<keyword evidence="5" id="KW-0793">Thylakoid</keyword>
<dbReference type="EMBL" id="JAHHIF010000017">
    <property type="protein sequence ID" value="MBW4545688.1"/>
    <property type="molecule type" value="Genomic_DNA"/>
</dbReference>
<dbReference type="SUPFAM" id="SSF81544">
    <property type="entry name" value="Subunit IX of photosystem I reaction centre, PsaJ"/>
    <property type="match status" value="1"/>
</dbReference>
<comment type="caution">
    <text evidence="8">The sequence shown here is derived from an EMBL/GenBank/DDBJ whole genome shotgun (WGS) entry which is preliminary data.</text>
</comment>
<comment type="similarity">
    <text evidence="2">Belongs to the PsaJ family.</text>
</comment>
<dbReference type="Pfam" id="PF01701">
    <property type="entry name" value="PSI_PsaJ"/>
    <property type="match status" value="1"/>
</dbReference>
<feature type="transmembrane region" description="Helical" evidence="7">
    <location>
        <begin position="12"/>
        <end position="37"/>
    </location>
</feature>
<evidence type="ECO:0000313" key="9">
    <source>
        <dbReference type="Proteomes" id="UP000753908"/>
    </source>
</evidence>
<dbReference type="AlphaFoldDB" id="A0A951PLR5"/>
<name>A0A951PLR5_9CYAN</name>
<accession>A0A951PLR5</accession>
<dbReference type="GO" id="GO:0031676">
    <property type="term" value="C:plasma membrane-derived thylakoid membrane"/>
    <property type="evidence" value="ECO:0007669"/>
    <property type="project" value="UniProtKB-SubCell"/>
</dbReference>
<evidence type="ECO:0000256" key="6">
    <source>
        <dbReference type="ARBA" id="ARBA00023136"/>
    </source>
</evidence>
<protein>
    <submittedName>
        <fullName evidence="8">Photosystem I reaction center subunit IX</fullName>
    </submittedName>
</protein>
<dbReference type="GO" id="GO:0015979">
    <property type="term" value="P:photosynthesis"/>
    <property type="evidence" value="ECO:0007669"/>
    <property type="project" value="InterPro"/>
</dbReference>
<evidence type="ECO:0000256" key="2">
    <source>
        <dbReference type="ARBA" id="ARBA00006318"/>
    </source>
</evidence>
<dbReference type="GO" id="GO:0009522">
    <property type="term" value="C:photosystem I"/>
    <property type="evidence" value="ECO:0007669"/>
    <property type="project" value="InterPro"/>
</dbReference>
<evidence type="ECO:0000313" key="8">
    <source>
        <dbReference type="EMBL" id="MBW4545688.1"/>
    </source>
</evidence>
<evidence type="ECO:0000256" key="5">
    <source>
        <dbReference type="ARBA" id="ARBA00023078"/>
    </source>
</evidence>
<evidence type="ECO:0000256" key="1">
    <source>
        <dbReference type="ARBA" id="ARBA00004376"/>
    </source>
</evidence>